<dbReference type="AlphaFoldDB" id="A0A8X7WVR3"/>
<dbReference type="Pfam" id="PF10601">
    <property type="entry name" value="zf-LITAF-like"/>
    <property type="match status" value="1"/>
</dbReference>
<dbReference type="GO" id="GO:0005634">
    <property type="term" value="C:nucleus"/>
    <property type="evidence" value="ECO:0007669"/>
    <property type="project" value="TreeGrafter"/>
</dbReference>
<organism evidence="8 9">
    <name type="scientific">Polypterus senegalus</name>
    <name type="common">Senegal bichir</name>
    <dbReference type="NCBI Taxonomy" id="55291"/>
    <lineage>
        <taxon>Eukaryota</taxon>
        <taxon>Metazoa</taxon>
        <taxon>Chordata</taxon>
        <taxon>Craniata</taxon>
        <taxon>Vertebrata</taxon>
        <taxon>Euteleostomi</taxon>
        <taxon>Actinopterygii</taxon>
        <taxon>Polypteriformes</taxon>
        <taxon>Polypteridae</taxon>
        <taxon>Polypterus</taxon>
    </lineage>
</organism>
<dbReference type="PROSITE" id="PS51837">
    <property type="entry name" value="LITAF"/>
    <property type="match status" value="1"/>
</dbReference>
<reference evidence="8 9" key="1">
    <citation type="journal article" date="2021" name="Cell">
        <title>Tracing the genetic footprints of vertebrate landing in non-teleost ray-finned fishes.</title>
        <authorList>
            <person name="Bi X."/>
            <person name="Wang K."/>
            <person name="Yang L."/>
            <person name="Pan H."/>
            <person name="Jiang H."/>
            <person name="Wei Q."/>
            <person name="Fang M."/>
            <person name="Yu H."/>
            <person name="Zhu C."/>
            <person name="Cai Y."/>
            <person name="He Y."/>
            <person name="Gan X."/>
            <person name="Zeng H."/>
            <person name="Yu D."/>
            <person name="Zhu Y."/>
            <person name="Jiang H."/>
            <person name="Qiu Q."/>
            <person name="Yang H."/>
            <person name="Zhang Y.E."/>
            <person name="Wang W."/>
            <person name="Zhu M."/>
            <person name="He S."/>
            <person name="Zhang G."/>
        </authorList>
    </citation>
    <scope>NUCLEOTIDE SEQUENCE [LARGE SCALE GENOMIC DNA]</scope>
    <source>
        <strain evidence="8">Bchr_013</strain>
    </source>
</reference>
<evidence type="ECO:0000256" key="3">
    <source>
        <dbReference type="ARBA" id="ARBA00004630"/>
    </source>
</evidence>
<dbReference type="GO" id="GO:0098574">
    <property type="term" value="C:cytoplasmic side of lysosomal membrane"/>
    <property type="evidence" value="ECO:0007669"/>
    <property type="project" value="TreeGrafter"/>
</dbReference>
<protein>
    <submittedName>
        <fullName evidence="8">LITAF factor</fullName>
    </submittedName>
</protein>
<keyword evidence="5" id="KW-0479">Metal-binding</keyword>
<evidence type="ECO:0000256" key="2">
    <source>
        <dbReference type="ARBA" id="ARBA00004414"/>
    </source>
</evidence>
<evidence type="ECO:0000256" key="6">
    <source>
        <dbReference type="ARBA" id="ARBA00022833"/>
    </source>
</evidence>
<evidence type="ECO:0000256" key="4">
    <source>
        <dbReference type="ARBA" id="ARBA00005975"/>
    </source>
</evidence>
<comment type="similarity">
    <text evidence="4">Belongs to the CDIP1/LITAF family.</text>
</comment>
<dbReference type="OrthoDB" id="4713066at2759"/>
<dbReference type="SMART" id="SM00714">
    <property type="entry name" value="LITAF"/>
    <property type="match status" value="1"/>
</dbReference>
<comment type="subcellular location">
    <subcellularLocation>
        <location evidence="1">Endosome membrane</location>
        <topology evidence="1">Peripheral membrane protein</topology>
        <orientation evidence="1">Cytoplasmic side</orientation>
    </subcellularLocation>
    <subcellularLocation>
        <location evidence="2">Late endosome membrane</location>
    </subcellularLocation>
    <subcellularLocation>
        <location evidence="3">Lysosome membrane</location>
        <topology evidence="3">Peripheral membrane protein</topology>
        <orientation evidence="3">Cytoplasmic side</orientation>
    </subcellularLocation>
</comment>
<name>A0A8X7WVR3_POLSE</name>
<evidence type="ECO:0000256" key="7">
    <source>
        <dbReference type="ARBA" id="ARBA00023136"/>
    </source>
</evidence>
<comment type="caution">
    <text evidence="8">The sequence shown here is derived from an EMBL/GenBank/DDBJ whole genome shotgun (WGS) entry which is preliminary data.</text>
</comment>
<evidence type="ECO:0000256" key="5">
    <source>
        <dbReference type="ARBA" id="ARBA00022723"/>
    </source>
</evidence>
<evidence type="ECO:0000313" key="8">
    <source>
        <dbReference type="EMBL" id="KAG2456199.1"/>
    </source>
</evidence>
<dbReference type="InterPro" id="IPR006629">
    <property type="entry name" value="LITAF"/>
</dbReference>
<dbReference type="GO" id="GO:0008270">
    <property type="term" value="F:zinc ion binding"/>
    <property type="evidence" value="ECO:0007669"/>
    <property type="project" value="TreeGrafter"/>
</dbReference>
<dbReference type="PANTHER" id="PTHR23292">
    <property type="entry name" value="LIPOPOLYSACCHARIDE-INDUCED TUMOR NECROSIS FACTOR-ALPHA FACTOR"/>
    <property type="match status" value="1"/>
</dbReference>
<feature type="non-terminal residue" evidence="8">
    <location>
        <position position="143"/>
    </location>
</feature>
<dbReference type="PANTHER" id="PTHR23292:SF48">
    <property type="entry name" value="LIPOPOLYSACCHARIDE-INDUCED TUMOR NECROSIS FACTOR-ALPHA FACTOR HOMOLOG-RELATED"/>
    <property type="match status" value="1"/>
</dbReference>
<evidence type="ECO:0000313" key="9">
    <source>
        <dbReference type="Proteomes" id="UP000886611"/>
    </source>
</evidence>
<feature type="non-terminal residue" evidence="8">
    <location>
        <position position="1"/>
    </location>
</feature>
<sequence>MERAPSTPANPQYPAQSVSSYSAQGGLYPTAPTELQASVPPPYQGAPIVMAPPVMVQPAVTYNVINATLLDVPGQAICPKCNRQVLTDTKPVSGALTWISCSLIAFCGGILGCCCIPFCLNRCKDVQHTCPHCQQLLFIYKRM</sequence>
<dbReference type="InterPro" id="IPR037519">
    <property type="entry name" value="LITAF_fam"/>
</dbReference>
<proteinExistence type="inferred from homology"/>
<dbReference type="EMBL" id="JAATIS010009265">
    <property type="protein sequence ID" value="KAG2456199.1"/>
    <property type="molecule type" value="Genomic_DNA"/>
</dbReference>
<gene>
    <name evidence="8" type="primary">Litaf_2</name>
    <name evidence="8" type="ORF">GTO96_0008042</name>
</gene>
<keyword evidence="7" id="KW-0472">Membrane</keyword>
<dbReference type="Proteomes" id="UP000886611">
    <property type="component" value="Unassembled WGS sequence"/>
</dbReference>
<dbReference type="GO" id="GO:0098560">
    <property type="term" value="C:cytoplasmic side of late endosome membrane"/>
    <property type="evidence" value="ECO:0007669"/>
    <property type="project" value="TreeGrafter"/>
</dbReference>
<keyword evidence="9" id="KW-1185">Reference proteome</keyword>
<accession>A0A8X7WVR3</accession>
<evidence type="ECO:0000256" key="1">
    <source>
        <dbReference type="ARBA" id="ARBA00004125"/>
    </source>
</evidence>
<keyword evidence="6" id="KW-0862">Zinc</keyword>